<keyword evidence="1" id="KW-0812">Transmembrane</keyword>
<evidence type="ECO:0000313" key="3">
    <source>
        <dbReference type="Proteomes" id="UP000430519"/>
    </source>
</evidence>
<name>A0A6I4YLH5_9DEIO</name>
<protein>
    <submittedName>
        <fullName evidence="2">Uncharacterized protein</fullName>
    </submittedName>
</protein>
<sequence length="169" mass="17367">MLPEVVTWMTLCLAFFAPLVWHLHRPSSLVLLALTGVGTALCLLLPSAVRLNVVTLLVALISGYASGFPLNLFRRASVPSAPVAPSARPQRDALAWARALGGFMFLGFGLSFCFALGQGNADAVTVAFAVLQLAAGVFFLPGALLGRVGAAGLLAVVATILGTALPAPA</sequence>
<feature type="transmembrane region" description="Helical" evidence="1">
    <location>
        <begin position="54"/>
        <end position="73"/>
    </location>
</feature>
<dbReference type="EMBL" id="WVHK01000004">
    <property type="protein sequence ID" value="MXV18415.1"/>
    <property type="molecule type" value="Genomic_DNA"/>
</dbReference>
<keyword evidence="1" id="KW-1133">Transmembrane helix</keyword>
<feature type="transmembrane region" description="Helical" evidence="1">
    <location>
        <begin position="148"/>
        <end position="167"/>
    </location>
</feature>
<dbReference type="AlphaFoldDB" id="A0A6I4YLH5"/>
<gene>
    <name evidence="2" type="ORF">GLX28_02025</name>
</gene>
<feature type="transmembrane region" description="Helical" evidence="1">
    <location>
        <begin position="6"/>
        <end position="23"/>
    </location>
</feature>
<evidence type="ECO:0000313" key="2">
    <source>
        <dbReference type="EMBL" id="MXV18415.1"/>
    </source>
</evidence>
<feature type="transmembrane region" description="Helical" evidence="1">
    <location>
        <begin position="30"/>
        <end position="48"/>
    </location>
</feature>
<keyword evidence="3" id="KW-1185">Reference proteome</keyword>
<comment type="caution">
    <text evidence="2">The sequence shown here is derived from an EMBL/GenBank/DDBJ whole genome shotgun (WGS) entry which is preliminary data.</text>
</comment>
<feature type="transmembrane region" description="Helical" evidence="1">
    <location>
        <begin position="123"/>
        <end position="141"/>
    </location>
</feature>
<organism evidence="2 3">
    <name type="scientific">Deinococcus xianganensis</name>
    <dbReference type="NCBI Taxonomy" id="1507289"/>
    <lineage>
        <taxon>Bacteria</taxon>
        <taxon>Thermotogati</taxon>
        <taxon>Deinococcota</taxon>
        <taxon>Deinococci</taxon>
        <taxon>Deinococcales</taxon>
        <taxon>Deinococcaceae</taxon>
        <taxon>Deinococcus</taxon>
    </lineage>
</organism>
<feature type="transmembrane region" description="Helical" evidence="1">
    <location>
        <begin position="94"/>
        <end position="117"/>
    </location>
</feature>
<proteinExistence type="predicted"/>
<keyword evidence="1" id="KW-0472">Membrane</keyword>
<accession>A0A6I4YLH5</accession>
<dbReference type="RefSeq" id="WP_160976277.1">
    <property type="nucleotide sequence ID" value="NZ_WVHK01000004.1"/>
</dbReference>
<evidence type="ECO:0000256" key="1">
    <source>
        <dbReference type="SAM" id="Phobius"/>
    </source>
</evidence>
<dbReference type="Proteomes" id="UP000430519">
    <property type="component" value="Unassembled WGS sequence"/>
</dbReference>
<reference evidence="2 3" key="1">
    <citation type="submission" date="2019-11" db="EMBL/GenBank/DDBJ databases">
        <title>Genome sequence of Deinococcus xianganensis Y35, AI-2 producing algicidal bacterium, isolated from lake water.</title>
        <authorList>
            <person name="Li Y."/>
        </authorList>
    </citation>
    <scope>NUCLEOTIDE SEQUENCE [LARGE SCALE GENOMIC DNA]</scope>
    <source>
        <strain evidence="2 3">Y35</strain>
    </source>
</reference>